<evidence type="ECO:0000313" key="6">
    <source>
        <dbReference type="EMBL" id="SVD29890.1"/>
    </source>
</evidence>
<organism evidence="6">
    <name type="scientific">marine metagenome</name>
    <dbReference type="NCBI Taxonomy" id="408172"/>
    <lineage>
        <taxon>unclassified sequences</taxon>
        <taxon>metagenomes</taxon>
        <taxon>ecological metagenomes</taxon>
    </lineage>
</organism>
<dbReference type="EMBL" id="UINC01141885">
    <property type="protein sequence ID" value="SVD29890.1"/>
    <property type="molecule type" value="Genomic_DNA"/>
</dbReference>
<dbReference type="InterPro" id="IPR024607">
    <property type="entry name" value="Sulfatase_CS"/>
</dbReference>
<dbReference type="PANTHER" id="PTHR42693">
    <property type="entry name" value="ARYLSULFATASE FAMILY MEMBER"/>
    <property type="match status" value="1"/>
</dbReference>
<sequence length="130" mass="14245">MGLALNIPVSRSNAQTLGRRMPFLRLFLMLVTLTGALFANVSLSAATTKPNVLILVSDDQGWMDVGYHGGEPSTPNIDQLVKDGTELNRFYAYPICSPTRTSLLTGHISMRHGVFTPMPANMTLTHDEQL</sequence>
<dbReference type="Pfam" id="PF00884">
    <property type="entry name" value="Sulfatase"/>
    <property type="match status" value="1"/>
</dbReference>
<dbReference type="SUPFAM" id="SSF53649">
    <property type="entry name" value="Alkaline phosphatase-like"/>
    <property type="match status" value="1"/>
</dbReference>
<evidence type="ECO:0000259" key="5">
    <source>
        <dbReference type="Pfam" id="PF00884"/>
    </source>
</evidence>
<dbReference type="InterPro" id="IPR050738">
    <property type="entry name" value="Sulfatase"/>
</dbReference>
<evidence type="ECO:0000256" key="4">
    <source>
        <dbReference type="ARBA" id="ARBA00022837"/>
    </source>
</evidence>
<protein>
    <recommendedName>
        <fullName evidence="5">Sulfatase N-terminal domain-containing protein</fullName>
    </recommendedName>
</protein>
<keyword evidence="3" id="KW-0378">Hydrolase</keyword>
<feature type="domain" description="Sulfatase N-terminal" evidence="5">
    <location>
        <begin position="50"/>
        <end position="117"/>
    </location>
</feature>
<dbReference type="GO" id="GO:0046872">
    <property type="term" value="F:metal ion binding"/>
    <property type="evidence" value="ECO:0007669"/>
    <property type="project" value="UniProtKB-KW"/>
</dbReference>
<evidence type="ECO:0000256" key="1">
    <source>
        <dbReference type="ARBA" id="ARBA00008779"/>
    </source>
</evidence>
<evidence type="ECO:0000256" key="2">
    <source>
        <dbReference type="ARBA" id="ARBA00022723"/>
    </source>
</evidence>
<gene>
    <name evidence="6" type="ORF">METZ01_LOCUS382744</name>
</gene>
<dbReference type="GO" id="GO:0004065">
    <property type="term" value="F:arylsulfatase activity"/>
    <property type="evidence" value="ECO:0007669"/>
    <property type="project" value="TreeGrafter"/>
</dbReference>
<dbReference type="InterPro" id="IPR017850">
    <property type="entry name" value="Alkaline_phosphatase_core_sf"/>
</dbReference>
<proteinExistence type="inferred from homology"/>
<evidence type="ECO:0000256" key="3">
    <source>
        <dbReference type="ARBA" id="ARBA00022801"/>
    </source>
</evidence>
<dbReference type="Gene3D" id="3.40.720.10">
    <property type="entry name" value="Alkaline Phosphatase, subunit A"/>
    <property type="match status" value="1"/>
</dbReference>
<comment type="similarity">
    <text evidence="1">Belongs to the sulfatase family.</text>
</comment>
<dbReference type="PROSITE" id="PS00523">
    <property type="entry name" value="SULFATASE_1"/>
    <property type="match status" value="1"/>
</dbReference>
<keyword evidence="4" id="KW-0106">Calcium</keyword>
<dbReference type="AlphaFoldDB" id="A0A382U6G6"/>
<dbReference type="InterPro" id="IPR000917">
    <property type="entry name" value="Sulfatase_N"/>
</dbReference>
<dbReference type="PANTHER" id="PTHR42693:SF33">
    <property type="entry name" value="ARYLSULFATASE"/>
    <property type="match status" value="1"/>
</dbReference>
<feature type="non-terminal residue" evidence="6">
    <location>
        <position position="130"/>
    </location>
</feature>
<name>A0A382U6G6_9ZZZZ</name>
<accession>A0A382U6G6</accession>
<reference evidence="6" key="1">
    <citation type="submission" date="2018-05" db="EMBL/GenBank/DDBJ databases">
        <authorList>
            <person name="Lanie J.A."/>
            <person name="Ng W.-L."/>
            <person name="Kazmierczak K.M."/>
            <person name="Andrzejewski T.M."/>
            <person name="Davidsen T.M."/>
            <person name="Wayne K.J."/>
            <person name="Tettelin H."/>
            <person name="Glass J.I."/>
            <person name="Rusch D."/>
            <person name="Podicherti R."/>
            <person name="Tsui H.-C.T."/>
            <person name="Winkler M.E."/>
        </authorList>
    </citation>
    <scope>NUCLEOTIDE SEQUENCE</scope>
</reference>
<keyword evidence="2" id="KW-0479">Metal-binding</keyword>